<name>A0A5H6J996_SALET</name>
<dbReference type="AlphaFoldDB" id="A0A5H6J996"/>
<dbReference type="RefSeq" id="WP_023224651.1">
    <property type="nucleotide sequence ID" value="NZ_LFIH01000008.1"/>
</dbReference>
<organism evidence="1">
    <name type="scientific">Salmonella enterica subsp. enterica serovar Napoli</name>
    <dbReference type="NCBI Taxonomy" id="1151001"/>
    <lineage>
        <taxon>Bacteria</taxon>
        <taxon>Pseudomonadati</taxon>
        <taxon>Pseudomonadota</taxon>
        <taxon>Gammaproteobacteria</taxon>
        <taxon>Enterobacterales</taxon>
        <taxon>Enterobacteriaceae</taxon>
        <taxon>Salmonella</taxon>
    </lineage>
</organism>
<proteinExistence type="predicted"/>
<gene>
    <name evidence="1" type="ORF">G0E07_17320</name>
</gene>
<comment type="caution">
    <text evidence="1">The sequence shown here is derived from an EMBL/GenBank/DDBJ whole genome shotgun (WGS) entry which is preliminary data.</text>
</comment>
<protein>
    <submittedName>
        <fullName evidence="1">Uncharacterized protein</fullName>
    </submittedName>
</protein>
<sequence length="60" mass="6844">MSRHSQSTAHLFAVRVRQLGNPVVREGFTYTTQGDTKADVGDNRRMRRTIKATLRKEGKL</sequence>
<evidence type="ECO:0000313" key="1">
    <source>
        <dbReference type="EMBL" id="HAC7017914.1"/>
    </source>
</evidence>
<accession>A0A5H6J996</accession>
<reference evidence="1" key="2">
    <citation type="submission" date="2018-07" db="EMBL/GenBank/DDBJ databases">
        <authorList>
            <consortium name="NCBI Pathogen Detection Project"/>
        </authorList>
    </citation>
    <scope>NUCLEOTIDE SEQUENCE</scope>
    <source>
        <strain evidence="1">Salmonella enterica</strain>
    </source>
</reference>
<reference evidence="1" key="1">
    <citation type="journal article" date="2018" name="Genome Biol.">
        <title>SKESA: strategic k-mer extension for scrupulous assemblies.</title>
        <authorList>
            <person name="Souvorov A."/>
            <person name="Agarwala R."/>
            <person name="Lipman D.J."/>
        </authorList>
    </citation>
    <scope>NUCLEOTIDE SEQUENCE</scope>
    <source>
        <strain evidence="1">Salmonella enterica</strain>
    </source>
</reference>
<dbReference type="EMBL" id="DAAMJZ010000039">
    <property type="protein sequence ID" value="HAC7017914.1"/>
    <property type="molecule type" value="Genomic_DNA"/>
</dbReference>